<feature type="binding site" evidence="13">
    <location>
        <begin position="13"/>
        <end position="20"/>
    </location>
    <ligand>
        <name>GTP</name>
        <dbReference type="ChEBI" id="CHEBI:37565"/>
        <label>1</label>
    </ligand>
</feature>
<evidence type="ECO:0000259" key="16">
    <source>
        <dbReference type="PROSITE" id="PS51711"/>
    </source>
</evidence>
<keyword evidence="11 15" id="KW-0472">Membrane</keyword>
<evidence type="ECO:0000256" key="12">
    <source>
        <dbReference type="NCBIfam" id="TIGR00437"/>
    </source>
</evidence>
<feature type="binding site" evidence="14">
    <location>
        <position position="27"/>
    </location>
    <ligand>
        <name>Mg(2+)</name>
        <dbReference type="ChEBI" id="CHEBI:18420"/>
        <label>2</label>
    </ligand>
</feature>
<evidence type="ECO:0000256" key="8">
    <source>
        <dbReference type="ARBA" id="ARBA00023004"/>
    </source>
</evidence>
<feature type="transmembrane region" description="Helical" evidence="15">
    <location>
        <begin position="515"/>
        <end position="532"/>
    </location>
</feature>
<evidence type="ECO:0000256" key="5">
    <source>
        <dbReference type="ARBA" id="ARBA00022692"/>
    </source>
</evidence>
<comment type="function">
    <text evidence="15">Probable transporter of a GTP-driven Fe(2+) uptake system.</text>
</comment>
<dbReference type="PANTHER" id="PTHR43185:SF1">
    <property type="entry name" value="FE(2+) TRANSPORTER FEOB"/>
    <property type="match status" value="1"/>
</dbReference>
<evidence type="ECO:0000256" key="9">
    <source>
        <dbReference type="ARBA" id="ARBA00023065"/>
    </source>
</evidence>
<dbReference type="InterPro" id="IPR003373">
    <property type="entry name" value="Fe2_transport_prot-B"/>
</dbReference>
<evidence type="ECO:0000256" key="11">
    <source>
        <dbReference type="ARBA" id="ARBA00023136"/>
    </source>
</evidence>
<evidence type="ECO:0000256" key="14">
    <source>
        <dbReference type="PIRSR" id="PIRSR603373-2"/>
    </source>
</evidence>
<dbReference type="CDD" id="cd01879">
    <property type="entry name" value="FeoB"/>
    <property type="match status" value="1"/>
</dbReference>
<feature type="domain" description="FeoB-type G" evidence="16">
    <location>
        <begin position="6"/>
        <end position="168"/>
    </location>
</feature>
<dbReference type="InterPro" id="IPR011640">
    <property type="entry name" value="Fe2_transport_prot_B_C"/>
</dbReference>
<dbReference type="InterPro" id="IPR027417">
    <property type="entry name" value="P-loop_NTPase"/>
</dbReference>
<feature type="transmembrane region" description="Helical" evidence="15">
    <location>
        <begin position="289"/>
        <end position="313"/>
    </location>
</feature>
<accession>A0A238XTB0</accession>
<dbReference type="GO" id="GO:0005525">
    <property type="term" value="F:GTP binding"/>
    <property type="evidence" value="ECO:0007669"/>
    <property type="project" value="UniProtKB-KW"/>
</dbReference>
<dbReference type="GO" id="GO:0015093">
    <property type="term" value="F:ferrous iron transmembrane transporter activity"/>
    <property type="evidence" value="ECO:0007669"/>
    <property type="project" value="UniProtKB-UniRule"/>
</dbReference>
<comment type="subcellular location">
    <subcellularLocation>
        <location evidence="15">Cell inner membrane</location>
        <topology evidence="15">Multi-pass membrane protein</topology>
    </subcellularLocation>
    <subcellularLocation>
        <location evidence="1">Cell membrane</location>
        <topology evidence="1">Multi-pass membrane protein</topology>
    </subcellularLocation>
</comment>
<dbReference type="InterPro" id="IPR050860">
    <property type="entry name" value="FeoB_GTPase"/>
</dbReference>
<keyword evidence="2 15" id="KW-0813">Transport</keyword>
<evidence type="ECO:0000256" key="15">
    <source>
        <dbReference type="RuleBase" id="RU362098"/>
    </source>
</evidence>
<keyword evidence="3" id="KW-1003">Cell membrane</keyword>
<feature type="transmembrane region" description="Helical" evidence="15">
    <location>
        <begin position="601"/>
        <end position="624"/>
    </location>
</feature>
<evidence type="ECO:0000313" key="17">
    <source>
        <dbReference type="EMBL" id="SNR61952.1"/>
    </source>
</evidence>
<keyword evidence="18" id="KW-1185">Reference proteome</keyword>
<evidence type="ECO:0000256" key="10">
    <source>
        <dbReference type="ARBA" id="ARBA00023134"/>
    </source>
</evidence>
<keyword evidence="8 15" id="KW-0408">Iron</keyword>
<evidence type="ECO:0000256" key="3">
    <source>
        <dbReference type="ARBA" id="ARBA00022475"/>
    </source>
</evidence>
<keyword evidence="14" id="KW-0479">Metal-binding</keyword>
<proteinExistence type="inferred from homology"/>
<keyword evidence="10 13" id="KW-0342">GTP-binding</keyword>
<reference evidence="17 18" key="1">
    <citation type="submission" date="2017-06" db="EMBL/GenBank/DDBJ databases">
        <authorList>
            <person name="Kim H.J."/>
            <person name="Triplett B.A."/>
        </authorList>
    </citation>
    <scope>NUCLEOTIDE SEQUENCE [LARGE SCALE GENOMIC DNA]</scope>
    <source>
        <strain evidence="17 18">DSM 13116</strain>
    </source>
</reference>
<feature type="binding site" evidence="13">
    <location>
        <begin position="38"/>
        <end position="42"/>
    </location>
    <ligand>
        <name>GTP</name>
        <dbReference type="ChEBI" id="CHEBI:37565"/>
        <label>1</label>
    </ligand>
</feature>
<feature type="binding site" evidence="13">
    <location>
        <begin position="59"/>
        <end position="62"/>
    </location>
    <ligand>
        <name>GTP</name>
        <dbReference type="ChEBI" id="CHEBI:37565"/>
        <label>1</label>
    </ligand>
</feature>
<gene>
    <name evidence="17" type="ORF">SAMN04488503_0406</name>
</gene>
<keyword evidence="9" id="KW-0406">Ion transport</keyword>
<dbReference type="OrthoDB" id="9809127at2"/>
<keyword evidence="6 13" id="KW-0547">Nucleotide-binding</keyword>
<dbReference type="PROSITE" id="PS51711">
    <property type="entry name" value="G_FEOB"/>
    <property type="match status" value="1"/>
</dbReference>
<name>A0A238XTB0_9BACT</name>
<dbReference type="RefSeq" id="WP_089271189.1">
    <property type="nucleotide sequence ID" value="NZ_FZOC01000001.1"/>
</dbReference>
<evidence type="ECO:0000256" key="4">
    <source>
        <dbReference type="ARBA" id="ARBA00022496"/>
    </source>
</evidence>
<keyword evidence="14" id="KW-0460">Magnesium</keyword>
<dbReference type="InterPro" id="IPR011642">
    <property type="entry name" value="Gate_dom"/>
</dbReference>
<evidence type="ECO:0000313" key="18">
    <source>
        <dbReference type="Proteomes" id="UP000198324"/>
    </source>
</evidence>
<dbReference type="GO" id="GO:0046872">
    <property type="term" value="F:metal ion binding"/>
    <property type="evidence" value="ECO:0007669"/>
    <property type="project" value="UniProtKB-KW"/>
</dbReference>
<evidence type="ECO:0000256" key="6">
    <source>
        <dbReference type="ARBA" id="ARBA00022741"/>
    </source>
</evidence>
<feature type="transmembrane region" description="Helical" evidence="15">
    <location>
        <begin position="386"/>
        <end position="409"/>
    </location>
</feature>
<dbReference type="Pfam" id="PF07670">
    <property type="entry name" value="Gate"/>
    <property type="match status" value="2"/>
</dbReference>
<keyword evidence="5 15" id="KW-0812">Transmembrane</keyword>
<dbReference type="AlphaFoldDB" id="A0A238XTB0"/>
<dbReference type="SUPFAM" id="SSF52540">
    <property type="entry name" value="P-loop containing nucleoside triphosphate hydrolases"/>
    <property type="match status" value="1"/>
</dbReference>
<dbReference type="NCBIfam" id="TIGR00437">
    <property type="entry name" value="feoB"/>
    <property type="match status" value="1"/>
</dbReference>
<comment type="similarity">
    <text evidence="15">Belongs to the TRAFAC class TrmE-Era-EngA-EngB-Septin-like GTPase superfamily. FeoB GTPase (TC 9.A.8) family.</text>
</comment>
<evidence type="ECO:0000256" key="13">
    <source>
        <dbReference type="PIRSR" id="PIRSR603373-1"/>
    </source>
</evidence>
<keyword evidence="7 15" id="KW-1133">Transmembrane helix</keyword>
<dbReference type="InterPro" id="IPR006073">
    <property type="entry name" value="GTP-bd"/>
</dbReference>
<feature type="transmembrane region" description="Helical" evidence="15">
    <location>
        <begin position="449"/>
        <end position="470"/>
    </location>
</feature>
<feature type="transmembrane region" description="Helical" evidence="15">
    <location>
        <begin position="334"/>
        <end position="366"/>
    </location>
</feature>
<dbReference type="InterPro" id="IPR030389">
    <property type="entry name" value="G_FEOB_dom"/>
</dbReference>
<dbReference type="Proteomes" id="UP000198324">
    <property type="component" value="Unassembled WGS sequence"/>
</dbReference>
<evidence type="ECO:0000256" key="1">
    <source>
        <dbReference type="ARBA" id="ARBA00004651"/>
    </source>
</evidence>
<feature type="transmembrane region" description="Helical" evidence="15">
    <location>
        <begin position="631"/>
        <end position="656"/>
    </location>
</feature>
<protein>
    <recommendedName>
        <fullName evidence="12 15">Ferrous iron transport protein B</fullName>
    </recommendedName>
</protein>
<sequence>MNAAVLPMVALAGQPNTGKSTLFNALTGLRQQVGNWPGRTVDKKTGLARIRGRSVAVVDLPGNYGLTPASEEERIARDFLLDSRPDVIVLALSAISLERALCHALDAALIGVPVVLAVTMIDIAEREGLVFDAEVLERASGLPVVAVNAAKGFGLEELEAAVDRALATGAGTALRSTAVPSYLPDKVRSVWDTMRASLSIGHPRGASAGLLALKVLEGDQDMLAWARRELPANTIVQIESFQFDGHGINAARHAKAVEMARAALRQVGEISPVFGRFDIVATHPLAGPLLAVLVLVLAFTVGMLVGFPLPYLIMKGMFYAEGYVNGLLSPVSPWLGGLGMGVVRGVGSVVCLTPFLVTFYAIFALLEDVGYLARIAYVMHGPMTRIGLTGKAFVALLFSLPCNVAGVSAGRICDSDRQRKMAAILAPFVPCSAKLAVSATLASWLFPPWIAGAAVFGVLVLNALLLGLAGTTVDRLLPGREAQHLLLELPRYQRPRLRVIASEAVARGWAFVQKAGTLIVSFCVLVWFFAYYPTGDIRTSLLGQVGVRLEPLGAVLGFDWRLLTSLLTSVLNKEAVLATLAIIYGVPLDRLPEVLRAEMGAAQAMSFMVAQSLFLPCVATMGVLRKECGRSWVVLAVAGGTALAALVAALAVYQWLLRML</sequence>
<dbReference type="Pfam" id="PF02421">
    <property type="entry name" value="FeoB_N"/>
    <property type="match status" value="1"/>
</dbReference>
<organism evidence="17 18">
    <name type="scientific">Humidesulfovibrio mexicanus</name>
    <dbReference type="NCBI Taxonomy" id="147047"/>
    <lineage>
        <taxon>Bacteria</taxon>
        <taxon>Pseudomonadati</taxon>
        <taxon>Thermodesulfobacteriota</taxon>
        <taxon>Desulfovibrionia</taxon>
        <taxon>Desulfovibrionales</taxon>
        <taxon>Desulfovibrionaceae</taxon>
        <taxon>Humidesulfovibrio</taxon>
    </lineage>
</organism>
<keyword evidence="4 15" id="KW-0410">Iron transport</keyword>
<dbReference type="EMBL" id="FZOC01000001">
    <property type="protein sequence ID" value="SNR61952.1"/>
    <property type="molecule type" value="Genomic_DNA"/>
</dbReference>
<dbReference type="PRINTS" id="PR00326">
    <property type="entry name" value="GTP1OBG"/>
</dbReference>
<feature type="transmembrane region" description="Helical" evidence="15">
    <location>
        <begin position="421"/>
        <end position="443"/>
    </location>
</feature>
<feature type="binding site" evidence="14">
    <location>
        <position position="24"/>
    </location>
    <ligand>
        <name>Mg(2+)</name>
        <dbReference type="ChEBI" id="CHEBI:18420"/>
        <label>2</label>
    </ligand>
</feature>
<dbReference type="Pfam" id="PF07664">
    <property type="entry name" value="FeoB_C"/>
    <property type="match status" value="1"/>
</dbReference>
<dbReference type="GO" id="GO:0005886">
    <property type="term" value="C:plasma membrane"/>
    <property type="evidence" value="ECO:0007669"/>
    <property type="project" value="UniProtKB-SubCell"/>
</dbReference>
<dbReference type="Gene3D" id="3.40.50.300">
    <property type="entry name" value="P-loop containing nucleotide triphosphate hydrolases"/>
    <property type="match status" value="1"/>
</dbReference>
<feature type="binding site" evidence="14">
    <location>
        <position position="25"/>
    </location>
    <ligand>
        <name>Mg(2+)</name>
        <dbReference type="ChEBI" id="CHEBI:18420"/>
        <label>2</label>
    </ligand>
</feature>
<evidence type="ECO:0000256" key="2">
    <source>
        <dbReference type="ARBA" id="ARBA00022448"/>
    </source>
</evidence>
<evidence type="ECO:0000256" key="7">
    <source>
        <dbReference type="ARBA" id="ARBA00022989"/>
    </source>
</evidence>
<dbReference type="PANTHER" id="PTHR43185">
    <property type="entry name" value="FERROUS IRON TRANSPORT PROTEIN B"/>
    <property type="match status" value="1"/>
</dbReference>
<feature type="binding site" evidence="14">
    <location>
        <position position="28"/>
    </location>
    <ligand>
        <name>Mg(2+)</name>
        <dbReference type="ChEBI" id="CHEBI:18420"/>
        <label>2</label>
    </ligand>
</feature>